<dbReference type="InterPro" id="IPR003010">
    <property type="entry name" value="C-N_Hydrolase"/>
</dbReference>
<dbReference type="Gene3D" id="3.60.110.10">
    <property type="entry name" value="Carbon-nitrogen hydrolase"/>
    <property type="match status" value="2"/>
</dbReference>
<keyword evidence="2 4" id="KW-0378">Hydrolase</keyword>
<gene>
    <name evidence="4" type="ORF">BDFB_012887</name>
</gene>
<reference evidence="4 5" key="1">
    <citation type="submission" date="2017-03" db="EMBL/GenBank/DDBJ databases">
        <title>Genome of the blue death feigning beetle - Asbolus verrucosus.</title>
        <authorList>
            <person name="Rider S.D."/>
        </authorList>
    </citation>
    <scope>NUCLEOTIDE SEQUENCE [LARGE SCALE GENOMIC DNA]</scope>
    <source>
        <strain evidence="4">Butters</strain>
        <tissue evidence="4">Head and leg muscle</tissue>
    </source>
</reference>
<dbReference type="GO" id="GO:0016787">
    <property type="term" value="F:hydrolase activity"/>
    <property type="evidence" value="ECO:0007669"/>
    <property type="project" value="UniProtKB-KW"/>
</dbReference>
<dbReference type="InterPro" id="IPR036526">
    <property type="entry name" value="C-N_Hydrolase_sf"/>
</dbReference>
<evidence type="ECO:0000313" key="5">
    <source>
        <dbReference type="Proteomes" id="UP000292052"/>
    </source>
</evidence>
<accession>A0A482W9E1</accession>
<feature type="domain" description="CN hydrolase" evidence="3">
    <location>
        <begin position="285"/>
        <end position="577"/>
    </location>
</feature>
<dbReference type="SUPFAM" id="SSF56317">
    <property type="entry name" value="Carbon-nitrogen hydrolase"/>
    <property type="match status" value="1"/>
</dbReference>
<proteinExistence type="inferred from homology"/>
<dbReference type="Pfam" id="PF00795">
    <property type="entry name" value="CN_hydrolase"/>
    <property type="match status" value="1"/>
</dbReference>
<dbReference type="PANTHER" id="PTHR10609:SF14">
    <property type="entry name" value="BIOTINIDASE"/>
    <property type="match status" value="1"/>
</dbReference>
<dbReference type="Proteomes" id="UP000292052">
    <property type="component" value="Unassembled WGS sequence"/>
</dbReference>
<dbReference type="AlphaFoldDB" id="A0A482W9E1"/>
<dbReference type="Pfam" id="PF19018">
    <property type="entry name" value="Vanin_C"/>
    <property type="match status" value="1"/>
</dbReference>
<dbReference type="OrthoDB" id="10250282at2759"/>
<evidence type="ECO:0000256" key="1">
    <source>
        <dbReference type="ARBA" id="ARBA00008225"/>
    </source>
</evidence>
<dbReference type="PROSITE" id="PS50263">
    <property type="entry name" value="CN_HYDROLASE"/>
    <property type="match status" value="1"/>
</dbReference>
<dbReference type="InterPro" id="IPR040154">
    <property type="entry name" value="Biotinidase/VNN"/>
</dbReference>
<protein>
    <submittedName>
        <fullName evidence="4">CN hydrolase domain containing protein</fullName>
    </submittedName>
</protein>
<dbReference type="InterPro" id="IPR043957">
    <property type="entry name" value="Vanin_C"/>
</dbReference>
<comment type="caution">
    <text evidence="4">The sequence shown here is derived from an EMBL/GenBank/DDBJ whole genome shotgun (WGS) entry which is preliminary data.</text>
</comment>
<evidence type="ECO:0000313" key="4">
    <source>
        <dbReference type="EMBL" id="RZC41782.1"/>
    </source>
</evidence>
<comment type="similarity">
    <text evidence="1">Belongs to the carbon-nitrogen hydrolase superfamily. BTD/VNN family.</text>
</comment>
<keyword evidence="5" id="KW-1185">Reference proteome</keyword>
<organism evidence="4 5">
    <name type="scientific">Asbolus verrucosus</name>
    <name type="common">Desert ironclad beetle</name>
    <dbReference type="NCBI Taxonomy" id="1661398"/>
    <lineage>
        <taxon>Eukaryota</taxon>
        <taxon>Metazoa</taxon>
        <taxon>Ecdysozoa</taxon>
        <taxon>Arthropoda</taxon>
        <taxon>Hexapoda</taxon>
        <taxon>Insecta</taxon>
        <taxon>Pterygota</taxon>
        <taxon>Neoptera</taxon>
        <taxon>Endopterygota</taxon>
        <taxon>Coleoptera</taxon>
        <taxon>Polyphaga</taxon>
        <taxon>Cucujiformia</taxon>
        <taxon>Tenebrionidae</taxon>
        <taxon>Pimeliinae</taxon>
        <taxon>Asbolus</taxon>
    </lineage>
</organism>
<dbReference type="PANTHER" id="PTHR10609">
    <property type="entry name" value="BIOTINIDASE-RELATED"/>
    <property type="match status" value="1"/>
</dbReference>
<dbReference type="STRING" id="1661398.A0A482W9E1"/>
<sequence>MLFKSPAQDLLSKNVDAIIYPSMWYSELPFLTSLQTQQMWSYAHDIPLLAAGANNPSLGSGGTGIYKGAEDAIFTEIVASGGLMVGVYSQVMLRKRVPNPEIDDLGKKMDEFHINIDPHVKEFNSIVLDTSKGGFYGQLCYNNNEENQICCDFAIKTTTTSSDVKKNSYTYYLVAYSGVRSFNGIYNGGVEVCGIIACLNTSLSSCGQRFPNYDDIEWPLKFEQVTIKASFEKNENKTQYPNSVLSSIRPIPASQTVWEKREVEADGKKLVERTFSLTASLWDDLTVAVVDYSPILDSRLSDEERIVINANQHVQYIGVESVKNVDLIVFPESTLTVNKTTAVELIPTDNPCFNDSSYPFYPIFVRDLSCAARAASSYVVVNLVQKVRCRIFDHGENCKTHGYLFYNTDVVFGRYGEIDSLYHKYSLFGETELDRPQPCDDVIVFVENTNFGIFTGFDIFFKNPTRCLSRYSLDGIIFPSVWFSELPFLTGRYFDWFFFELTLLAALQTQQMWSHAHNITLLAAGAKNPSLGSGGSGIYRGVEDPISLEISAEAGSTILPSDEKERDTDELAEEMDGFHLGIDPDIAGILHNSFDFIQLIDFLSQHIIQPFWTLGKIFLTRECATTDCVVILPPT</sequence>
<evidence type="ECO:0000259" key="3">
    <source>
        <dbReference type="PROSITE" id="PS50263"/>
    </source>
</evidence>
<name>A0A482W9E1_ASBVE</name>
<evidence type="ECO:0000256" key="2">
    <source>
        <dbReference type="ARBA" id="ARBA00022801"/>
    </source>
</evidence>
<dbReference type="EMBL" id="QDEB01014055">
    <property type="protein sequence ID" value="RZC41782.1"/>
    <property type="molecule type" value="Genomic_DNA"/>
</dbReference>